<comment type="caution">
    <text evidence="1">The sequence shown here is derived from an EMBL/GenBank/DDBJ whole genome shotgun (WGS) entry which is preliminary data.</text>
</comment>
<keyword evidence="3" id="KW-1185">Reference proteome</keyword>
<proteinExistence type="predicted"/>
<evidence type="ECO:0008006" key="5">
    <source>
        <dbReference type="Google" id="ProtNLM"/>
    </source>
</evidence>
<dbReference type="AlphaFoldDB" id="A0AAN5A1J0"/>
<reference evidence="1" key="1">
    <citation type="journal article" date="2014" name="Int. J. Syst. Evol. Microbiol.">
        <title>Complete genome sequence of Corynebacterium casei LMG S-19264T (=DSM 44701T), isolated from a smear-ripened cheese.</title>
        <authorList>
            <consortium name="US DOE Joint Genome Institute (JGI-PGF)"/>
            <person name="Walter F."/>
            <person name="Albersmeier A."/>
            <person name="Kalinowski J."/>
            <person name="Ruckert C."/>
        </authorList>
    </citation>
    <scope>NUCLEOTIDE SEQUENCE</scope>
    <source>
        <strain evidence="1">CGMCC 1.10859</strain>
    </source>
</reference>
<evidence type="ECO:0000313" key="1">
    <source>
        <dbReference type="EMBL" id="GHE05730.1"/>
    </source>
</evidence>
<dbReference type="EMBL" id="BNAB01000027">
    <property type="protein sequence ID" value="GHE05730.1"/>
    <property type="molecule type" value="Genomic_DNA"/>
</dbReference>
<evidence type="ECO:0000313" key="2">
    <source>
        <dbReference type="EMBL" id="SDX76791.1"/>
    </source>
</evidence>
<reference evidence="1" key="3">
    <citation type="submission" date="2023-06" db="EMBL/GenBank/DDBJ databases">
        <authorList>
            <person name="Sun Q."/>
            <person name="Zhou Y."/>
        </authorList>
    </citation>
    <scope>NUCLEOTIDE SEQUENCE</scope>
    <source>
        <strain evidence="1">CGMCC 1.10859</strain>
    </source>
</reference>
<dbReference type="Proteomes" id="UP000199541">
    <property type="component" value="Unassembled WGS sequence"/>
</dbReference>
<gene>
    <name evidence="1" type="ORF">GCM10008024_37640</name>
    <name evidence="2" type="ORF">SAMN05444006_12836</name>
</gene>
<dbReference type="Pfam" id="PF06073">
    <property type="entry name" value="DUF934"/>
    <property type="match status" value="1"/>
</dbReference>
<name>A0AAN5A1J0_9RHOB</name>
<evidence type="ECO:0000313" key="4">
    <source>
        <dbReference type="Proteomes" id="UP000634647"/>
    </source>
</evidence>
<dbReference type="InterPro" id="IPR008318">
    <property type="entry name" value="UCP030820"/>
</dbReference>
<dbReference type="Proteomes" id="UP000634647">
    <property type="component" value="Unassembled WGS sequence"/>
</dbReference>
<organism evidence="1 4">
    <name type="scientific">Allgaiera indica</name>
    <dbReference type="NCBI Taxonomy" id="765699"/>
    <lineage>
        <taxon>Bacteria</taxon>
        <taxon>Pseudomonadati</taxon>
        <taxon>Pseudomonadota</taxon>
        <taxon>Alphaproteobacteria</taxon>
        <taxon>Rhodobacterales</taxon>
        <taxon>Paracoccaceae</taxon>
        <taxon>Allgaiera</taxon>
    </lineage>
</organism>
<dbReference type="RefSeq" id="WP_035839024.1">
    <property type="nucleotide sequence ID" value="NZ_BNAB01000027.1"/>
</dbReference>
<dbReference type="EMBL" id="FNOB01000028">
    <property type="protein sequence ID" value="SDX76791.1"/>
    <property type="molecule type" value="Genomic_DNA"/>
</dbReference>
<sequence length="126" mass="13756">MTVLVTDRGFGPADPPPGEVLDLGPADPLEPLAGRLAALSLIRITFPTAGDGRGFTLAQRLRDMGYRGALWAAGAIIADQYAMARRAGFDAAEIPDAMAERQPQDQWLYRADWRAHDPRQRLRSAV</sequence>
<protein>
    <recommendedName>
        <fullName evidence="5">DUF934 domain-containing protein</fullName>
    </recommendedName>
</protein>
<evidence type="ECO:0000313" key="3">
    <source>
        <dbReference type="Proteomes" id="UP000199541"/>
    </source>
</evidence>
<reference evidence="2 3" key="2">
    <citation type="submission" date="2016-10" db="EMBL/GenBank/DDBJ databases">
        <authorList>
            <person name="Varghese N."/>
            <person name="Submissions S."/>
        </authorList>
    </citation>
    <scope>NUCLEOTIDE SEQUENCE [LARGE SCALE GENOMIC DNA]</scope>
    <source>
        <strain evidence="2 3">DSM 24802</strain>
    </source>
</reference>
<accession>A0AAN5A1J0</accession>